<dbReference type="AlphaFoldDB" id="A0ABD3WQ71"/>
<name>A0ABD3WQ71_SINWO</name>
<evidence type="ECO:0000313" key="1">
    <source>
        <dbReference type="EMBL" id="KAL3875626.1"/>
    </source>
</evidence>
<gene>
    <name evidence="1" type="ORF">ACJMK2_033558</name>
</gene>
<comment type="caution">
    <text evidence="1">The sequence shown here is derived from an EMBL/GenBank/DDBJ whole genome shotgun (WGS) entry which is preliminary data.</text>
</comment>
<evidence type="ECO:0000313" key="2">
    <source>
        <dbReference type="Proteomes" id="UP001634394"/>
    </source>
</evidence>
<sequence length="274" mass="31745">MSRKLFLTEYVKKVLEAEKTINNRFLDDNDLEKLLEEGSEEQEKYCHLLRETIIGYPSHPLYREIGNMFQTWMETKHCPILDLPSYDLLDEKEYVESRAAILSSISPLLEGLETLHEIWSEDEIKFRVREIMKMLGKRGLLDLLGIRKTVGTKDLWPPPRQKLEASFTQKHSAKAELSVGARALAKHHHRDQSSSWWGTSTGTEQEKNEYALNIVNKILDGATWINIHWLPNDVFVIEARLAEGYGARWTADGENFRGFLEPQMVDGHEVGWKH</sequence>
<accession>A0ABD3WQ71</accession>
<dbReference type="PANTHER" id="PTHR34204:SF2">
    <property type="entry name" value="RNA-BINDING ASCH DOMAIN PROTEIN"/>
    <property type="match status" value="1"/>
</dbReference>
<dbReference type="PANTHER" id="PTHR34204">
    <property type="entry name" value="RNA-BINDING ASCH DOMAIN PROTEIN"/>
    <property type="match status" value="1"/>
</dbReference>
<reference evidence="1 2" key="1">
    <citation type="submission" date="2024-11" db="EMBL/GenBank/DDBJ databases">
        <title>Chromosome-level genome assembly of the freshwater bivalve Anodonta woodiana.</title>
        <authorList>
            <person name="Chen X."/>
        </authorList>
    </citation>
    <scope>NUCLEOTIDE SEQUENCE [LARGE SCALE GENOMIC DNA]</scope>
    <source>
        <strain evidence="1">MN2024</strain>
        <tissue evidence="1">Gills</tissue>
    </source>
</reference>
<proteinExistence type="predicted"/>
<dbReference type="Proteomes" id="UP001634394">
    <property type="component" value="Unassembled WGS sequence"/>
</dbReference>
<keyword evidence="2" id="KW-1185">Reference proteome</keyword>
<dbReference type="EMBL" id="JBJQND010000005">
    <property type="protein sequence ID" value="KAL3875626.1"/>
    <property type="molecule type" value="Genomic_DNA"/>
</dbReference>
<organism evidence="1 2">
    <name type="scientific">Sinanodonta woodiana</name>
    <name type="common">Chinese pond mussel</name>
    <name type="synonym">Anodonta woodiana</name>
    <dbReference type="NCBI Taxonomy" id="1069815"/>
    <lineage>
        <taxon>Eukaryota</taxon>
        <taxon>Metazoa</taxon>
        <taxon>Spiralia</taxon>
        <taxon>Lophotrochozoa</taxon>
        <taxon>Mollusca</taxon>
        <taxon>Bivalvia</taxon>
        <taxon>Autobranchia</taxon>
        <taxon>Heteroconchia</taxon>
        <taxon>Palaeoheterodonta</taxon>
        <taxon>Unionida</taxon>
        <taxon>Unionoidea</taxon>
        <taxon>Unionidae</taxon>
        <taxon>Unioninae</taxon>
        <taxon>Sinanodonta</taxon>
    </lineage>
</organism>
<protein>
    <submittedName>
        <fullName evidence="1">Uncharacterized protein</fullName>
    </submittedName>
</protein>